<comment type="caution">
    <text evidence="3">The sequence shown here is derived from an EMBL/GenBank/DDBJ whole genome shotgun (WGS) entry which is preliminary data.</text>
</comment>
<dbReference type="PROSITE" id="PS50110">
    <property type="entry name" value="RESPONSE_REGULATORY"/>
    <property type="match status" value="1"/>
</dbReference>
<dbReference type="SUPFAM" id="SSF52172">
    <property type="entry name" value="CheY-like"/>
    <property type="match status" value="1"/>
</dbReference>
<name>A0ABT0HP90_9BACT</name>
<dbReference type="Gene3D" id="3.40.50.2300">
    <property type="match status" value="1"/>
</dbReference>
<dbReference type="EMBL" id="JALPRF010000003">
    <property type="protein sequence ID" value="MCK8493984.1"/>
    <property type="molecule type" value="Genomic_DNA"/>
</dbReference>
<dbReference type="RefSeq" id="WP_232558201.1">
    <property type="nucleotide sequence ID" value="NZ_JALPRF010000003.1"/>
</dbReference>
<protein>
    <submittedName>
        <fullName evidence="3">Response regulator</fullName>
    </submittedName>
</protein>
<organism evidence="3 4">
    <name type="scientific">Spirosoma liriopis</name>
    <dbReference type="NCBI Taxonomy" id="2937440"/>
    <lineage>
        <taxon>Bacteria</taxon>
        <taxon>Pseudomonadati</taxon>
        <taxon>Bacteroidota</taxon>
        <taxon>Cytophagia</taxon>
        <taxon>Cytophagales</taxon>
        <taxon>Cytophagaceae</taxon>
        <taxon>Spirosoma</taxon>
    </lineage>
</organism>
<dbReference type="PANTHER" id="PTHR44520:SF2">
    <property type="entry name" value="RESPONSE REGULATOR RCP1"/>
    <property type="match status" value="1"/>
</dbReference>
<gene>
    <name evidence="3" type="ORF">M0L20_19110</name>
</gene>
<dbReference type="SMART" id="SM00448">
    <property type="entry name" value="REC"/>
    <property type="match status" value="1"/>
</dbReference>
<dbReference type="InterPro" id="IPR011006">
    <property type="entry name" value="CheY-like_superfamily"/>
</dbReference>
<dbReference type="InterPro" id="IPR001789">
    <property type="entry name" value="Sig_transdc_resp-reg_receiver"/>
</dbReference>
<proteinExistence type="predicted"/>
<feature type="modified residue" description="4-aspartylphosphate" evidence="1">
    <location>
        <position position="61"/>
    </location>
</feature>
<sequence length="139" mass="15623">MRTDQRANVMLIDDDEDDYYLLNQAFGNYSKQVTLSHQQTVTELLESLLHLDSLPDLILLDFNIPPSNALDVLAVLKQDSRTNMIPVIVWSGSLEKGQITQCYQAGANSVLLKSPSLSGLVHIVRQLCEYWFEASQLPS</sequence>
<accession>A0ABT0HP90</accession>
<dbReference type="PANTHER" id="PTHR44520">
    <property type="entry name" value="RESPONSE REGULATOR RCP1-RELATED"/>
    <property type="match status" value="1"/>
</dbReference>
<feature type="domain" description="Response regulatory" evidence="2">
    <location>
        <begin position="8"/>
        <end position="128"/>
    </location>
</feature>
<reference evidence="3 4" key="1">
    <citation type="submission" date="2022-04" db="EMBL/GenBank/DDBJ databases">
        <title>Spirosoma sp. strain RP8 genome sequencing and assembly.</title>
        <authorList>
            <person name="Jung Y."/>
        </authorList>
    </citation>
    <scope>NUCLEOTIDE SEQUENCE [LARGE SCALE GENOMIC DNA]</scope>
    <source>
        <strain evidence="3 4">RP8</strain>
    </source>
</reference>
<keyword evidence="4" id="KW-1185">Reference proteome</keyword>
<evidence type="ECO:0000313" key="3">
    <source>
        <dbReference type="EMBL" id="MCK8493984.1"/>
    </source>
</evidence>
<dbReference type="Pfam" id="PF00072">
    <property type="entry name" value="Response_reg"/>
    <property type="match status" value="1"/>
</dbReference>
<keyword evidence="1" id="KW-0597">Phosphoprotein</keyword>
<dbReference type="Proteomes" id="UP001202180">
    <property type="component" value="Unassembled WGS sequence"/>
</dbReference>
<evidence type="ECO:0000259" key="2">
    <source>
        <dbReference type="PROSITE" id="PS50110"/>
    </source>
</evidence>
<dbReference type="InterPro" id="IPR052893">
    <property type="entry name" value="TCS_response_regulator"/>
</dbReference>
<evidence type="ECO:0000313" key="4">
    <source>
        <dbReference type="Proteomes" id="UP001202180"/>
    </source>
</evidence>
<evidence type="ECO:0000256" key="1">
    <source>
        <dbReference type="PROSITE-ProRule" id="PRU00169"/>
    </source>
</evidence>